<protein>
    <submittedName>
        <fullName evidence="2">GNAT family N-acetyltransferase</fullName>
    </submittedName>
</protein>
<proteinExistence type="predicted"/>
<evidence type="ECO:0000313" key="2">
    <source>
        <dbReference type="EMBL" id="QTC88705.1"/>
    </source>
</evidence>
<dbReference type="Proteomes" id="UP000663942">
    <property type="component" value="Chromosome"/>
</dbReference>
<dbReference type="InterPro" id="IPR016181">
    <property type="entry name" value="Acyl_CoA_acyltransferase"/>
</dbReference>
<organism evidence="2 3">
    <name type="scientific">Brevundimonas pondensis</name>
    <dbReference type="NCBI Taxonomy" id="2774189"/>
    <lineage>
        <taxon>Bacteria</taxon>
        <taxon>Pseudomonadati</taxon>
        <taxon>Pseudomonadota</taxon>
        <taxon>Alphaproteobacteria</taxon>
        <taxon>Caulobacterales</taxon>
        <taxon>Caulobacteraceae</taxon>
        <taxon>Brevundimonas</taxon>
    </lineage>
</organism>
<dbReference type="InterPro" id="IPR000182">
    <property type="entry name" value="GNAT_dom"/>
</dbReference>
<gene>
    <name evidence="2" type="ORF">IFE19_04910</name>
</gene>
<accession>A0ABX7SP90</accession>
<name>A0ABX7SP90_9CAUL</name>
<dbReference type="CDD" id="cd04301">
    <property type="entry name" value="NAT_SF"/>
    <property type="match status" value="1"/>
</dbReference>
<dbReference type="NCBIfam" id="NF040501">
    <property type="entry name" value="resist_ArsN2"/>
    <property type="match status" value="1"/>
</dbReference>
<keyword evidence="3" id="KW-1185">Reference proteome</keyword>
<reference evidence="2 3" key="1">
    <citation type="submission" date="2020-09" db="EMBL/GenBank/DDBJ databases">
        <title>Brevundimonas sp. LVF1 isolated from an oligotrophic pond in Goettingen, Germany.</title>
        <authorList>
            <person name="Friedrich I."/>
            <person name="Klassen A."/>
            <person name="Neubauer H."/>
            <person name="Schneider D."/>
            <person name="Hertel R."/>
            <person name="Daniel R."/>
        </authorList>
    </citation>
    <scope>NUCLEOTIDE SEQUENCE [LARGE SCALE GENOMIC DNA]</scope>
    <source>
        <strain evidence="2 3">LVF1</strain>
    </source>
</reference>
<dbReference type="Pfam" id="PF13508">
    <property type="entry name" value="Acetyltransf_7"/>
    <property type="match status" value="1"/>
</dbReference>
<dbReference type="SUPFAM" id="SSF55729">
    <property type="entry name" value="Acyl-CoA N-acyltransferases (Nat)"/>
    <property type="match status" value="1"/>
</dbReference>
<dbReference type="PROSITE" id="PS51186">
    <property type="entry name" value="GNAT"/>
    <property type="match status" value="1"/>
</dbReference>
<evidence type="ECO:0000259" key="1">
    <source>
        <dbReference type="PROSITE" id="PS51186"/>
    </source>
</evidence>
<dbReference type="EMBL" id="CP062006">
    <property type="protein sequence ID" value="QTC88705.1"/>
    <property type="molecule type" value="Genomic_DNA"/>
</dbReference>
<dbReference type="Gene3D" id="3.40.630.30">
    <property type="match status" value="1"/>
</dbReference>
<feature type="domain" description="N-acetyltransferase" evidence="1">
    <location>
        <begin position="1"/>
        <end position="144"/>
    </location>
</feature>
<dbReference type="RefSeq" id="WP_178826584.1">
    <property type="nucleotide sequence ID" value="NZ_CP062006.1"/>
</dbReference>
<sequence>MAFNGVALSAPTPDLTAALETAGLPTDDLREPGRSFYRFEDDAGLIGYGGLEQVGSDALIRSIVVIDDRRGEGHGSAILSWLETMGAEQNAFALYLLTTSATAFFQRHGYTALPRSAAPPAIAASRQFSTLCPASATFMFKELRPQ</sequence>
<evidence type="ECO:0000313" key="3">
    <source>
        <dbReference type="Proteomes" id="UP000663942"/>
    </source>
</evidence>